<keyword evidence="4 7" id="KW-0658">Purine biosynthesis</keyword>
<keyword evidence="1 7" id="KW-0436">Ligase</keyword>
<dbReference type="PANTHER" id="PTHR11846:SF0">
    <property type="entry name" value="ADENYLOSUCCINATE SYNTHETASE"/>
    <property type="match status" value="1"/>
</dbReference>
<evidence type="ECO:0000256" key="3">
    <source>
        <dbReference type="ARBA" id="ARBA00022741"/>
    </source>
</evidence>
<dbReference type="PROSITE" id="PS01266">
    <property type="entry name" value="ADENYLOSUCCIN_SYN_1"/>
    <property type="match status" value="1"/>
</dbReference>
<dbReference type="Gene3D" id="3.40.440.10">
    <property type="entry name" value="Adenylosuccinate Synthetase, subunit A, domain 1"/>
    <property type="match status" value="1"/>
</dbReference>
<evidence type="ECO:0000256" key="1">
    <source>
        <dbReference type="ARBA" id="ARBA00022598"/>
    </source>
</evidence>
<comment type="cofactor">
    <cofactor evidence="7">
        <name>Mg(2+)</name>
        <dbReference type="ChEBI" id="CHEBI:18420"/>
    </cofactor>
    <text evidence="7">Binds 1 Mg(2+) ion per subunit.</text>
</comment>
<dbReference type="InterPro" id="IPR042110">
    <property type="entry name" value="Adenylosuccinate_synth_dom2"/>
</dbReference>
<feature type="binding site" evidence="7">
    <location>
        <position position="48"/>
    </location>
    <ligand>
        <name>Mg(2+)</name>
        <dbReference type="ChEBI" id="CHEBI:18420"/>
    </ligand>
</feature>
<dbReference type="Pfam" id="PF00709">
    <property type="entry name" value="Adenylsucc_synt"/>
    <property type="match status" value="1"/>
</dbReference>
<feature type="active site" description="Proton donor" evidence="7">
    <location>
        <position position="49"/>
    </location>
</feature>
<accession>A0ABT9AJ97</accession>
<dbReference type="GO" id="GO:0004019">
    <property type="term" value="F:adenylosuccinate synthase activity"/>
    <property type="evidence" value="ECO:0007669"/>
    <property type="project" value="UniProtKB-EC"/>
</dbReference>
<evidence type="ECO:0000256" key="7">
    <source>
        <dbReference type="HAMAP-Rule" id="MF_00011"/>
    </source>
</evidence>
<evidence type="ECO:0000313" key="9">
    <source>
        <dbReference type="EMBL" id="MDO7849940.1"/>
    </source>
</evidence>
<dbReference type="EC" id="6.3.4.4" evidence="7 8"/>
<feature type="binding site" evidence="7">
    <location>
        <position position="320"/>
    </location>
    <ligand>
        <name>GTP</name>
        <dbReference type="ChEBI" id="CHEBI:37565"/>
    </ligand>
</feature>
<dbReference type="PANTHER" id="PTHR11846">
    <property type="entry name" value="ADENYLOSUCCINATE SYNTHETASE"/>
    <property type="match status" value="1"/>
</dbReference>
<keyword evidence="10" id="KW-1185">Reference proteome</keyword>
<feature type="binding site" description="in other chain" evidence="7">
    <location>
        <position position="251"/>
    </location>
    <ligand>
        <name>IMP</name>
        <dbReference type="ChEBI" id="CHEBI:58053"/>
        <note>ligand shared between dimeric partners</note>
    </ligand>
</feature>
<evidence type="ECO:0000256" key="4">
    <source>
        <dbReference type="ARBA" id="ARBA00022755"/>
    </source>
</evidence>
<sequence>MAINSSQSAFIVVGLGFGDEGKGLATDYLSSVSASPLVIRFNGGHQAGHTVVTSDGTSHIFSTLGAGTLRGVPTYWSRHCTLAPSVLLPEIASLPIKPKLFVDELCPVTTHYDILYNRALESTRSTNRHGSCGLGFGATVQRHSQPSLRLCANDLLSPALFTPILQRIREYYKDKITNETNYDFDDFNHDREDSNFYSQIQSVNSLLDSKIVEFVKEEEIFGPSHPWQTFIFEGAQGILLDKKFGFQPHVTQSNTTSQNAIQLLLTHLPHLVNEARIVYTTRSYLTRHGAGPMPELSDKPVLINLSDETNVYNEFQGEFRIAHLNLDLLRYAIGCDSEFSAGNNKWLLVTCLDQVNHERLTCCYKGEALELSYRQIPSFLDSDFERYLFSFSSCADNLEN</sequence>
<keyword evidence="5 7" id="KW-0460">Magnesium</keyword>
<comment type="similarity">
    <text evidence="7 8">Belongs to the adenylosuccinate synthetase family.</text>
</comment>
<keyword evidence="3 7" id="KW-0547">Nucleotide-binding</keyword>
<feature type="binding site" description="in other chain" evidence="7">
    <location>
        <begin position="19"/>
        <end position="22"/>
    </location>
    <ligand>
        <name>IMP</name>
        <dbReference type="ChEBI" id="CHEBI:58053"/>
        <note>ligand shared between dimeric partners</note>
    </ligand>
</feature>
<comment type="subcellular location">
    <subcellularLocation>
        <location evidence="7">Cytoplasm</location>
    </subcellularLocation>
</comment>
<dbReference type="InterPro" id="IPR001114">
    <property type="entry name" value="Adenylosuccinate_synthetase"/>
</dbReference>
<dbReference type="RefSeq" id="WP_305014599.1">
    <property type="nucleotide sequence ID" value="NZ_JAUQSX010000026.1"/>
</dbReference>
<reference evidence="9" key="1">
    <citation type="submission" date="2023-07" db="EMBL/GenBank/DDBJ databases">
        <authorList>
            <person name="Kim M.K."/>
        </authorList>
    </citation>
    <scope>NUCLEOTIDE SEQUENCE</scope>
    <source>
        <strain evidence="9">M29</strain>
    </source>
</reference>
<keyword evidence="2 7" id="KW-0479">Metal-binding</keyword>
<comment type="catalytic activity">
    <reaction evidence="7 8">
        <text>IMP + L-aspartate + GTP = N(6)-(1,2-dicarboxyethyl)-AMP + GDP + phosphate + 2 H(+)</text>
        <dbReference type="Rhea" id="RHEA:15753"/>
        <dbReference type="ChEBI" id="CHEBI:15378"/>
        <dbReference type="ChEBI" id="CHEBI:29991"/>
        <dbReference type="ChEBI" id="CHEBI:37565"/>
        <dbReference type="ChEBI" id="CHEBI:43474"/>
        <dbReference type="ChEBI" id="CHEBI:57567"/>
        <dbReference type="ChEBI" id="CHEBI:58053"/>
        <dbReference type="ChEBI" id="CHEBI:58189"/>
        <dbReference type="EC" id="6.3.4.4"/>
    </reaction>
</comment>
<feature type="binding site" evidence="7">
    <location>
        <position position="19"/>
    </location>
    <ligand>
        <name>Mg(2+)</name>
        <dbReference type="ChEBI" id="CHEBI:18420"/>
    </ligand>
</feature>
<dbReference type="InterPro" id="IPR027417">
    <property type="entry name" value="P-loop_NTPase"/>
</dbReference>
<keyword evidence="6 7" id="KW-0342">GTP-binding</keyword>
<comment type="caution">
    <text evidence="7">Lacks conserved residue(s) required for the propagation of feature annotation.</text>
</comment>
<organism evidence="9 10">
    <name type="scientific">Hymenobacter mellowenesis</name>
    <dbReference type="NCBI Taxonomy" id="3063995"/>
    <lineage>
        <taxon>Bacteria</taxon>
        <taxon>Pseudomonadati</taxon>
        <taxon>Bacteroidota</taxon>
        <taxon>Cytophagia</taxon>
        <taxon>Cytophagales</taxon>
        <taxon>Hymenobacteraceae</taxon>
        <taxon>Hymenobacter</taxon>
    </lineage>
</organism>
<dbReference type="EMBL" id="JAUQSX010000026">
    <property type="protein sequence ID" value="MDO7849940.1"/>
    <property type="molecule type" value="Genomic_DNA"/>
</dbReference>
<dbReference type="InterPro" id="IPR018220">
    <property type="entry name" value="Adenylosuccin_syn_GTP-bd"/>
</dbReference>
<dbReference type="Gene3D" id="3.90.170.10">
    <property type="entry name" value="Adenylosuccinate Synthetase, subunit A, domain 3"/>
    <property type="match status" value="1"/>
</dbReference>
<dbReference type="Gene3D" id="1.10.300.10">
    <property type="entry name" value="Adenylosuccinate Synthetase, subunit A, domain 2"/>
    <property type="match status" value="1"/>
</dbReference>
<feature type="binding site" description="in other chain" evidence="7">
    <location>
        <position position="236"/>
    </location>
    <ligand>
        <name>IMP</name>
        <dbReference type="ChEBI" id="CHEBI:58053"/>
        <note>ligand shared between dimeric partners</note>
    </ligand>
</feature>
<dbReference type="Proteomes" id="UP001167796">
    <property type="component" value="Unassembled WGS sequence"/>
</dbReference>
<evidence type="ECO:0000256" key="8">
    <source>
        <dbReference type="RuleBase" id="RU000520"/>
    </source>
</evidence>
<proteinExistence type="inferred from homology"/>
<dbReference type="SUPFAM" id="SSF52540">
    <property type="entry name" value="P-loop containing nucleoside triphosphate hydrolases"/>
    <property type="match status" value="1"/>
</dbReference>
<dbReference type="InterPro" id="IPR042109">
    <property type="entry name" value="Adenylosuccinate_synth_dom1"/>
</dbReference>
<feature type="active site" description="Proton acceptor" evidence="7">
    <location>
        <position position="19"/>
    </location>
</feature>
<gene>
    <name evidence="7" type="primary">purA</name>
    <name evidence="9" type="ORF">Q5H92_26510</name>
</gene>
<evidence type="ECO:0000256" key="2">
    <source>
        <dbReference type="ARBA" id="ARBA00022723"/>
    </source>
</evidence>
<feature type="binding site" evidence="7">
    <location>
        <begin position="48"/>
        <end position="50"/>
    </location>
    <ligand>
        <name>GTP</name>
        <dbReference type="ChEBI" id="CHEBI:37565"/>
    </ligand>
</feature>
<dbReference type="HAMAP" id="MF_00011">
    <property type="entry name" value="Adenylosucc_synth"/>
    <property type="match status" value="1"/>
</dbReference>
<evidence type="ECO:0000256" key="6">
    <source>
        <dbReference type="ARBA" id="ARBA00023134"/>
    </source>
</evidence>
<comment type="caution">
    <text evidence="9">The sequence shown here is derived from an EMBL/GenBank/DDBJ whole genome shotgun (WGS) entry which is preliminary data.</text>
</comment>
<name>A0ABT9AJ97_9BACT</name>
<comment type="function">
    <text evidence="7">Plays an important role in the de novo pathway of purine nucleotide biosynthesis. Catalyzes the first committed step in the biosynthesis of AMP from IMP.</text>
</comment>
<feature type="binding site" evidence="7">
    <location>
        <begin position="18"/>
        <end position="24"/>
    </location>
    <ligand>
        <name>GTP</name>
        <dbReference type="ChEBI" id="CHEBI:37565"/>
    </ligand>
</feature>
<keyword evidence="7" id="KW-0963">Cytoplasm</keyword>
<evidence type="ECO:0000256" key="5">
    <source>
        <dbReference type="ARBA" id="ARBA00022842"/>
    </source>
</evidence>
<feature type="binding site" evidence="7">
    <location>
        <begin position="351"/>
        <end position="353"/>
    </location>
    <ligand>
        <name>GTP</name>
        <dbReference type="ChEBI" id="CHEBI:37565"/>
    </ligand>
</feature>
<dbReference type="InterPro" id="IPR042111">
    <property type="entry name" value="Adenylosuccinate_synth_dom3"/>
</dbReference>
<protein>
    <recommendedName>
        <fullName evidence="7 8">Adenylosuccinate synthetase</fullName>
        <shortName evidence="7">AMPSase</shortName>
        <shortName evidence="7">AdSS</shortName>
        <ecNumber evidence="7 8">6.3.4.4</ecNumber>
    </recommendedName>
    <alternativeName>
        <fullName evidence="7">IMP--aspartate ligase</fullName>
    </alternativeName>
</protein>
<comment type="pathway">
    <text evidence="7 8">Purine metabolism; AMP biosynthesis via de novo pathway; AMP from IMP: step 1/2.</text>
</comment>
<comment type="subunit">
    <text evidence="7">Homodimer.</text>
</comment>
<evidence type="ECO:0000313" key="10">
    <source>
        <dbReference type="Proteomes" id="UP001167796"/>
    </source>
</evidence>
<dbReference type="SMART" id="SM00788">
    <property type="entry name" value="Adenylsucc_synt"/>
    <property type="match status" value="1"/>
</dbReference>